<dbReference type="Proteomes" id="UP000196560">
    <property type="component" value="Unassembled WGS sequence"/>
</dbReference>
<name>A0A1Y3U0Q7_9ACTN</name>
<dbReference type="InterPro" id="IPR036465">
    <property type="entry name" value="vWFA_dom_sf"/>
</dbReference>
<dbReference type="eggNOG" id="COG4245">
    <property type="taxonomic scope" value="Bacteria"/>
</dbReference>
<dbReference type="EMBL" id="NFHO01000008">
    <property type="protein sequence ID" value="OUN42382.1"/>
    <property type="molecule type" value="Genomic_DNA"/>
</dbReference>
<protein>
    <recommendedName>
        <fullName evidence="3">VWFA domain-containing protein</fullName>
    </recommendedName>
</protein>
<comment type="caution">
    <text evidence="1">The sequence shown here is derived from an EMBL/GenBank/DDBJ whole genome shotgun (WGS) entry which is preliminary data.</text>
</comment>
<keyword evidence="2" id="KW-1185">Reference proteome</keyword>
<proteinExistence type="predicted"/>
<evidence type="ECO:0008006" key="3">
    <source>
        <dbReference type="Google" id="ProtNLM"/>
    </source>
</evidence>
<accession>A0A1Y3U0Q7</accession>
<dbReference type="AlphaFoldDB" id="A0A1Y3U0Q7"/>
<gene>
    <name evidence="1" type="ORF">B5G21_07450</name>
</gene>
<sequence length="198" mass="22219">MSGLEDDTVGGFNAMLAEHRDGPGEAIVSTLIFNDHTRVLHDRVDVRSVEPLTRNEYRCSGCTALLDAVGGAIDHVDLVQRVQPAGYEADKVLFVITTDGMENASSRYSYREVKRLIERQREKGWEFIFIGANIDVAREAERLGIDRDCAVGYVHDEVGTNVMYRAASCAARMVRCSEPLEAGAWRRELDEDVRRRGR</sequence>
<dbReference type="STRING" id="1118060.GCA_000311845_01867"/>
<evidence type="ECO:0000313" key="1">
    <source>
        <dbReference type="EMBL" id="OUN42382.1"/>
    </source>
</evidence>
<evidence type="ECO:0000313" key="2">
    <source>
        <dbReference type="Proteomes" id="UP000196560"/>
    </source>
</evidence>
<dbReference type="SUPFAM" id="SSF53300">
    <property type="entry name" value="vWA-like"/>
    <property type="match status" value="1"/>
</dbReference>
<reference evidence="2" key="1">
    <citation type="submission" date="2017-04" db="EMBL/GenBank/DDBJ databases">
        <title>Function of individual gut microbiota members based on whole genome sequencing of pure cultures obtained from chicken caecum.</title>
        <authorList>
            <person name="Medvecky M."/>
            <person name="Cejkova D."/>
            <person name="Polansky O."/>
            <person name="Karasova D."/>
            <person name="Kubasova T."/>
            <person name="Cizek A."/>
            <person name="Rychlik I."/>
        </authorList>
    </citation>
    <scope>NUCLEOTIDE SEQUENCE [LARGE SCALE GENOMIC DNA]</scope>
    <source>
        <strain evidence="2">An70</strain>
    </source>
</reference>
<organism evidence="1 2">
    <name type="scientific">Enorma massiliensis</name>
    <dbReference type="NCBI Taxonomy" id="1472761"/>
    <lineage>
        <taxon>Bacteria</taxon>
        <taxon>Bacillati</taxon>
        <taxon>Actinomycetota</taxon>
        <taxon>Coriobacteriia</taxon>
        <taxon>Coriobacteriales</taxon>
        <taxon>Coriobacteriaceae</taxon>
        <taxon>Enorma</taxon>
    </lineage>
</organism>